<sequence>MSGDCGQQCANGPSGRIVPLEQAVGLILAHDVTEIVPGKAKGPAFRKGHVVRAEDLERLAAMGKRNLYVLDIGPEQMHEDEAAGLLAQALAGPGVCLGGPPREGKITLLADRDGLFMVDVERLTSFNLVDEVMCATIHRHTPVKKGQPVAGTRAIPLTPLRQNIARAVEVAQGGLIEVAPIKPARTGIVVTGNEVASGLIQDGFAPVVRKKLAELGASALGVKIAPDDRAAVAGAIRSLLADGAELIITTAGMSVDPDDVTRHAIVDAGGLDLVYGAPILPGAMFLVGKLAGPHGLVPVLGVPACALYHPTTILDVILPRVLAGQSPDRADMAALAHGGFCRDCPGGCRFPFCGFGRGA</sequence>
<comment type="catalytic activity">
    <reaction evidence="1">
        <text>adenylyl-molybdopterin + molybdate = Mo-molybdopterin + AMP + H(+)</text>
        <dbReference type="Rhea" id="RHEA:35047"/>
        <dbReference type="ChEBI" id="CHEBI:15378"/>
        <dbReference type="ChEBI" id="CHEBI:36264"/>
        <dbReference type="ChEBI" id="CHEBI:62727"/>
        <dbReference type="ChEBI" id="CHEBI:71302"/>
        <dbReference type="ChEBI" id="CHEBI:456215"/>
    </reaction>
</comment>
<dbReference type="GO" id="GO:0005829">
    <property type="term" value="C:cytosol"/>
    <property type="evidence" value="ECO:0007669"/>
    <property type="project" value="TreeGrafter"/>
</dbReference>
<evidence type="ECO:0000259" key="2">
    <source>
        <dbReference type="SMART" id="SM00852"/>
    </source>
</evidence>
<dbReference type="Gene3D" id="3.90.105.10">
    <property type="entry name" value="Molybdopterin biosynthesis moea protein, domain 2"/>
    <property type="match status" value="1"/>
</dbReference>
<dbReference type="STRING" id="644282.Deba_0703"/>
<name>E1QET9_DESB2</name>
<keyword evidence="4" id="KW-1185">Reference proteome</keyword>
<reference evidence="3 4" key="1">
    <citation type="journal article" date="2010" name="Stand. Genomic Sci.">
        <title>Complete genome sequence of Desulfarculus baarsii type strain (2st14).</title>
        <authorList>
            <person name="Sun H."/>
            <person name="Spring S."/>
            <person name="Lapidus A."/>
            <person name="Davenport K."/>
            <person name="Del Rio T.G."/>
            <person name="Tice H."/>
            <person name="Nolan M."/>
            <person name="Copeland A."/>
            <person name="Cheng J.F."/>
            <person name="Lucas S."/>
            <person name="Tapia R."/>
            <person name="Goodwin L."/>
            <person name="Pitluck S."/>
            <person name="Ivanova N."/>
            <person name="Pagani I."/>
            <person name="Mavromatis K."/>
            <person name="Ovchinnikova G."/>
            <person name="Pati A."/>
            <person name="Chen A."/>
            <person name="Palaniappan K."/>
            <person name="Hauser L."/>
            <person name="Chang Y.J."/>
            <person name="Jeffries C.D."/>
            <person name="Detter J.C."/>
            <person name="Han C."/>
            <person name="Rohde M."/>
            <person name="Brambilla E."/>
            <person name="Goker M."/>
            <person name="Woyke T."/>
            <person name="Bristow J."/>
            <person name="Eisen J.A."/>
            <person name="Markowitz V."/>
            <person name="Hugenholtz P."/>
            <person name="Kyrpides N.C."/>
            <person name="Klenk H.P."/>
            <person name="Land M."/>
        </authorList>
    </citation>
    <scope>NUCLEOTIDE SEQUENCE [LARGE SCALE GENOMIC DNA]</scope>
    <source>
        <strain evidence="4">ATCC 33931 / DSM 2075 / LMG 7858 / VKM B-1802 / 2st14</strain>
    </source>
</reference>
<evidence type="ECO:0000313" key="4">
    <source>
        <dbReference type="Proteomes" id="UP000009047"/>
    </source>
</evidence>
<feature type="domain" description="MoaB/Mog" evidence="2">
    <location>
        <begin position="187"/>
        <end position="323"/>
    </location>
</feature>
<dbReference type="KEGG" id="dbr:Deba_0703"/>
<dbReference type="eggNOG" id="COG0303">
    <property type="taxonomic scope" value="Bacteria"/>
</dbReference>
<dbReference type="InterPro" id="IPR001453">
    <property type="entry name" value="MoaB/Mog_dom"/>
</dbReference>
<keyword evidence="1" id="KW-0479">Metal-binding</keyword>
<evidence type="ECO:0000313" key="3">
    <source>
        <dbReference type="EMBL" id="ADK84075.1"/>
    </source>
</evidence>
<dbReference type="OrthoDB" id="9767940at2"/>
<dbReference type="EC" id="2.10.1.1" evidence="1"/>
<dbReference type="UniPathway" id="UPA00344"/>
<dbReference type="PANTHER" id="PTHR10192">
    <property type="entry name" value="MOLYBDOPTERIN BIOSYNTHESIS PROTEIN"/>
    <property type="match status" value="1"/>
</dbReference>
<dbReference type="GO" id="GO:0061599">
    <property type="term" value="F:molybdopterin molybdotransferase activity"/>
    <property type="evidence" value="ECO:0007669"/>
    <property type="project" value="UniProtKB-UniRule"/>
</dbReference>
<dbReference type="EMBL" id="CP002085">
    <property type="protein sequence ID" value="ADK84075.1"/>
    <property type="molecule type" value="Genomic_DNA"/>
</dbReference>
<comment type="pathway">
    <text evidence="1">Cofactor biosynthesis; molybdopterin biosynthesis.</text>
</comment>
<accession>E1QET9</accession>
<dbReference type="SUPFAM" id="SSF53218">
    <property type="entry name" value="Molybdenum cofactor biosynthesis proteins"/>
    <property type="match status" value="1"/>
</dbReference>
<keyword evidence="1" id="KW-0808">Transferase</keyword>
<dbReference type="Gene3D" id="3.40.980.10">
    <property type="entry name" value="MoaB/Mog-like domain"/>
    <property type="match status" value="1"/>
</dbReference>
<dbReference type="InterPro" id="IPR036425">
    <property type="entry name" value="MoaB/Mog-like_dom_sf"/>
</dbReference>
<dbReference type="InterPro" id="IPR038987">
    <property type="entry name" value="MoeA-like"/>
</dbReference>
<keyword evidence="1" id="KW-0500">Molybdenum</keyword>
<comment type="function">
    <text evidence="1">Catalyzes the insertion of molybdate into adenylated molybdopterin with the concomitant release of AMP.</text>
</comment>
<dbReference type="GO" id="GO:0006777">
    <property type="term" value="P:Mo-molybdopterin cofactor biosynthetic process"/>
    <property type="evidence" value="ECO:0007669"/>
    <property type="project" value="UniProtKB-UniRule"/>
</dbReference>
<dbReference type="SMART" id="SM00852">
    <property type="entry name" value="MoCF_biosynth"/>
    <property type="match status" value="1"/>
</dbReference>
<dbReference type="RefSeq" id="WP_013257530.1">
    <property type="nucleotide sequence ID" value="NC_014365.1"/>
</dbReference>
<dbReference type="CDD" id="cd03522">
    <property type="entry name" value="MoeA_like"/>
    <property type="match status" value="1"/>
</dbReference>
<evidence type="ECO:0000256" key="1">
    <source>
        <dbReference type="RuleBase" id="RU365090"/>
    </source>
</evidence>
<comment type="cofactor">
    <cofactor evidence="1">
        <name>Mg(2+)</name>
        <dbReference type="ChEBI" id="CHEBI:18420"/>
    </cofactor>
</comment>
<dbReference type="HOGENOM" id="CLU_068847_1_0_7"/>
<dbReference type="Proteomes" id="UP000009047">
    <property type="component" value="Chromosome"/>
</dbReference>
<dbReference type="Pfam" id="PF00994">
    <property type="entry name" value="MoCF_biosynth"/>
    <property type="match status" value="1"/>
</dbReference>
<dbReference type="GO" id="GO:0046872">
    <property type="term" value="F:metal ion binding"/>
    <property type="evidence" value="ECO:0007669"/>
    <property type="project" value="UniProtKB-UniRule"/>
</dbReference>
<organism evidence="3 4">
    <name type="scientific">Desulfarculus baarsii (strain ATCC 33931 / DSM 2075 / LMG 7858 / VKM B-1802 / 2st14)</name>
    <dbReference type="NCBI Taxonomy" id="644282"/>
    <lineage>
        <taxon>Bacteria</taxon>
        <taxon>Pseudomonadati</taxon>
        <taxon>Thermodesulfobacteriota</taxon>
        <taxon>Desulfarculia</taxon>
        <taxon>Desulfarculales</taxon>
        <taxon>Desulfarculaceae</taxon>
        <taxon>Desulfarculus</taxon>
    </lineage>
</organism>
<comment type="similarity">
    <text evidence="1">Belongs to the MoeA family.</text>
</comment>
<dbReference type="AlphaFoldDB" id="E1QET9"/>
<gene>
    <name evidence="3" type="ordered locus">Deba_0703</name>
</gene>
<proteinExistence type="inferred from homology"/>
<keyword evidence="1" id="KW-0501">Molybdenum cofactor biosynthesis</keyword>
<keyword evidence="1" id="KW-0460">Magnesium</keyword>
<protein>
    <recommendedName>
        <fullName evidence="1">Molybdopterin molybdenumtransferase</fullName>
        <ecNumber evidence="1">2.10.1.1</ecNumber>
    </recommendedName>
</protein>
<dbReference type="PANTHER" id="PTHR10192:SF28">
    <property type="entry name" value="MOLYBDOPTERIN MOLYBDENUMTRANSFERASE"/>
    <property type="match status" value="1"/>
</dbReference>